<feature type="region of interest" description="Disordered" evidence="1">
    <location>
        <begin position="1"/>
        <end position="93"/>
    </location>
</feature>
<feature type="compositionally biased region" description="Low complexity" evidence="1">
    <location>
        <begin position="210"/>
        <end position="255"/>
    </location>
</feature>
<evidence type="ECO:0000313" key="4">
    <source>
        <dbReference type="Proteomes" id="UP000627984"/>
    </source>
</evidence>
<accession>A0AA37F5S1</accession>
<name>A0AA37F5S1_9ACTN</name>
<reference evidence="3" key="2">
    <citation type="submission" date="2022-09" db="EMBL/GenBank/DDBJ databases">
        <authorList>
            <person name="Sun Q."/>
            <person name="Ohkuma M."/>
        </authorList>
    </citation>
    <scope>NUCLEOTIDE SEQUENCE</scope>
    <source>
        <strain evidence="3">JCM 3093</strain>
    </source>
</reference>
<keyword evidence="2" id="KW-0472">Membrane</keyword>
<feature type="compositionally biased region" description="Basic and acidic residues" evidence="1">
    <location>
        <begin position="175"/>
        <end position="198"/>
    </location>
</feature>
<dbReference type="EMBL" id="BMQD01000012">
    <property type="protein sequence ID" value="GGK77601.1"/>
    <property type="molecule type" value="Genomic_DNA"/>
</dbReference>
<feature type="transmembrane region" description="Helical" evidence="2">
    <location>
        <begin position="103"/>
        <end position="121"/>
    </location>
</feature>
<evidence type="ECO:0000256" key="1">
    <source>
        <dbReference type="SAM" id="MobiDB-lite"/>
    </source>
</evidence>
<reference evidence="3" key="1">
    <citation type="journal article" date="2014" name="Int. J. Syst. Evol. Microbiol.">
        <title>Complete genome sequence of Corynebacterium casei LMG S-19264T (=DSM 44701T), isolated from a smear-ripened cheese.</title>
        <authorList>
            <consortium name="US DOE Joint Genome Institute (JGI-PGF)"/>
            <person name="Walter F."/>
            <person name="Albersmeier A."/>
            <person name="Kalinowski J."/>
            <person name="Ruckert C."/>
        </authorList>
    </citation>
    <scope>NUCLEOTIDE SEQUENCE</scope>
    <source>
        <strain evidence="3">JCM 3093</strain>
    </source>
</reference>
<sequence>MHDDSATAARRGRMPYSPIPRTGMDDPYDLDDLDDGPPTAPQPAITAFTAAPGPKVGGPADPDASGHWAPLDLPGPVAQQPAPESEPGRGPAWAWAQLHRDRLALPALIGAFAVVAALGVWSSTWNASEPPAAAGSAAEAARQMLPPPRMPGADAQSAPRSASPAPSASPAARHGASDRRTETTAKSGEDHRGNRREWSAGVPPRIGVHSPAQADRPARPAAGAARAGSATSSARAASRTSAAAPRAESSNSARSAAHRQRDRRSASRPASGPGPRWMYQPDPCAHYEPFQRPYCRSLLGTGR</sequence>
<organism evidence="3 4">
    <name type="scientific">Planomonospora parontospora</name>
    <dbReference type="NCBI Taxonomy" id="58119"/>
    <lineage>
        <taxon>Bacteria</taxon>
        <taxon>Bacillati</taxon>
        <taxon>Actinomycetota</taxon>
        <taxon>Actinomycetes</taxon>
        <taxon>Streptosporangiales</taxon>
        <taxon>Streptosporangiaceae</taxon>
        <taxon>Planomonospora</taxon>
    </lineage>
</organism>
<proteinExistence type="predicted"/>
<feature type="region of interest" description="Disordered" evidence="1">
    <location>
        <begin position="128"/>
        <end position="283"/>
    </location>
</feature>
<feature type="compositionally biased region" description="Low complexity" evidence="1">
    <location>
        <begin position="128"/>
        <end position="141"/>
    </location>
</feature>
<protein>
    <submittedName>
        <fullName evidence="3">Uncharacterized protein</fullName>
    </submittedName>
</protein>
<feature type="compositionally biased region" description="Low complexity" evidence="1">
    <location>
        <begin position="157"/>
        <end position="173"/>
    </location>
</feature>
<keyword evidence="2" id="KW-1133">Transmembrane helix</keyword>
<dbReference type="AlphaFoldDB" id="A0AA37F5S1"/>
<keyword evidence="2" id="KW-0812">Transmembrane</keyword>
<gene>
    <name evidence="3" type="ORF">GCM10010126_41170</name>
</gene>
<evidence type="ECO:0000313" key="3">
    <source>
        <dbReference type="EMBL" id="GGK77601.1"/>
    </source>
</evidence>
<evidence type="ECO:0000256" key="2">
    <source>
        <dbReference type="SAM" id="Phobius"/>
    </source>
</evidence>
<dbReference type="RefSeq" id="WP_191896174.1">
    <property type="nucleotide sequence ID" value="NZ_BMQD01000012.1"/>
</dbReference>
<feature type="compositionally biased region" description="Acidic residues" evidence="1">
    <location>
        <begin position="26"/>
        <end position="35"/>
    </location>
</feature>
<dbReference type="Proteomes" id="UP000627984">
    <property type="component" value="Unassembled WGS sequence"/>
</dbReference>
<comment type="caution">
    <text evidence="3">The sequence shown here is derived from an EMBL/GenBank/DDBJ whole genome shotgun (WGS) entry which is preliminary data.</text>
</comment>